<evidence type="ECO:0000256" key="2">
    <source>
        <dbReference type="ARBA" id="ARBA00022723"/>
    </source>
</evidence>
<keyword evidence="4 5" id="KW-0460">Magnesium</keyword>
<organism evidence="7 8">
    <name type="scientific">Liquidambar formosana</name>
    <name type="common">Formosan gum</name>
    <dbReference type="NCBI Taxonomy" id="63359"/>
    <lineage>
        <taxon>Eukaryota</taxon>
        <taxon>Viridiplantae</taxon>
        <taxon>Streptophyta</taxon>
        <taxon>Embryophyta</taxon>
        <taxon>Tracheophyta</taxon>
        <taxon>Spermatophyta</taxon>
        <taxon>Magnoliopsida</taxon>
        <taxon>eudicotyledons</taxon>
        <taxon>Gunneridae</taxon>
        <taxon>Pentapetalae</taxon>
        <taxon>Saxifragales</taxon>
        <taxon>Altingiaceae</taxon>
        <taxon>Liquidambar</taxon>
    </lineage>
</organism>
<evidence type="ECO:0000259" key="6">
    <source>
        <dbReference type="Pfam" id="PF03372"/>
    </source>
</evidence>
<comment type="similarity">
    <text evidence="1">Belongs to the DNA repair enzymes AP/ExoA family.</text>
</comment>
<dbReference type="PANTHER" id="PTHR22748">
    <property type="entry name" value="AP ENDONUCLEASE"/>
    <property type="match status" value="1"/>
</dbReference>
<gene>
    <name evidence="7" type="ORF">L1049_001403</name>
</gene>
<dbReference type="InterPro" id="IPR004808">
    <property type="entry name" value="AP_endonuc_1"/>
</dbReference>
<evidence type="ECO:0000313" key="8">
    <source>
        <dbReference type="Proteomes" id="UP001415857"/>
    </source>
</evidence>
<dbReference type="PANTHER" id="PTHR22748:SF11">
    <property type="entry name" value="OS07G0184032 PROTEIN"/>
    <property type="match status" value="1"/>
</dbReference>
<dbReference type="EMBL" id="JBBPBK010000015">
    <property type="protein sequence ID" value="KAK9269626.1"/>
    <property type="molecule type" value="Genomic_DNA"/>
</dbReference>
<dbReference type="GO" id="GO:0005634">
    <property type="term" value="C:nucleus"/>
    <property type="evidence" value="ECO:0007669"/>
    <property type="project" value="TreeGrafter"/>
</dbReference>
<evidence type="ECO:0000256" key="5">
    <source>
        <dbReference type="PIRSR" id="PIRSR604808-2"/>
    </source>
</evidence>
<reference evidence="7 8" key="1">
    <citation type="journal article" date="2024" name="Plant J.">
        <title>Genome sequences and population genomics reveal climatic adaptation and genomic divergence between two closely related sweetgum species.</title>
        <authorList>
            <person name="Xu W.Q."/>
            <person name="Ren C.Q."/>
            <person name="Zhang X.Y."/>
            <person name="Comes H.P."/>
            <person name="Liu X.H."/>
            <person name="Li Y.G."/>
            <person name="Kettle C.J."/>
            <person name="Jalonen R."/>
            <person name="Gaisberger H."/>
            <person name="Ma Y.Z."/>
            <person name="Qiu Y.X."/>
        </authorList>
    </citation>
    <scope>NUCLEOTIDE SEQUENCE [LARGE SCALE GENOMIC DNA]</scope>
    <source>
        <strain evidence="7">Hangzhou</strain>
    </source>
</reference>
<evidence type="ECO:0000313" key="7">
    <source>
        <dbReference type="EMBL" id="KAK9269626.1"/>
    </source>
</evidence>
<dbReference type="Proteomes" id="UP001415857">
    <property type="component" value="Unassembled WGS sequence"/>
</dbReference>
<dbReference type="InterPro" id="IPR036691">
    <property type="entry name" value="Endo/exonu/phosph_ase_sf"/>
</dbReference>
<proteinExistence type="inferred from homology"/>
<protein>
    <recommendedName>
        <fullName evidence="6">Endonuclease/exonuclease/phosphatase domain-containing protein</fullName>
    </recommendedName>
</protein>
<dbReference type="AlphaFoldDB" id="A0AAP0R8B2"/>
<dbReference type="GO" id="GO:0008081">
    <property type="term" value="F:phosphoric diester hydrolase activity"/>
    <property type="evidence" value="ECO:0007669"/>
    <property type="project" value="TreeGrafter"/>
</dbReference>
<feature type="binding site" evidence="5">
    <location>
        <position position="8"/>
    </location>
    <ligand>
        <name>Mg(2+)</name>
        <dbReference type="ChEBI" id="CHEBI:18420"/>
        <label>1</label>
    </ligand>
</feature>
<dbReference type="InterPro" id="IPR005135">
    <property type="entry name" value="Endo/exonuclease/phosphatase"/>
</dbReference>
<dbReference type="GO" id="GO:0008311">
    <property type="term" value="F:double-stranded DNA 3'-5' DNA exonuclease activity"/>
    <property type="evidence" value="ECO:0007669"/>
    <property type="project" value="TreeGrafter"/>
</dbReference>
<keyword evidence="5" id="KW-0464">Manganese</keyword>
<sequence>MFRVISWNVRGFGGRVKRRVARRLIKDWKVDALCIQETKLEMVDASCIRKIWGNCNAQFEWVKSEGSAGGLCLIWDVTFFTKIDCILGDRFILVVGSIVKNNFPCVIGTIYAPNDDGKRRILWNSLVSLKGGASRQGYRQRQE</sequence>
<dbReference type="SUPFAM" id="SSF56219">
    <property type="entry name" value="DNase I-like"/>
    <property type="match status" value="1"/>
</dbReference>
<keyword evidence="8" id="KW-1185">Reference proteome</keyword>
<name>A0AAP0R8B2_LIQFO</name>
<evidence type="ECO:0000256" key="1">
    <source>
        <dbReference type="ARBA" id="ARBA00007092"/>
    </source>
</evidence>
<evidence type="ECO:0000256" key="4">
    <source>
        <dbReference type="ARBA" id="ARBA00022842"/>
    </source>
</evidence>
<dbReference type="Pfam" id="PF03372">
    <property type="entry name" value="Exo_endo_phos"/>
    <property type="match status" value="1"/>
</dbReference>
<dbReference type="GO" id="GO:0006284">
    <property type="term" value="P:base-excision repair"/>
    <property type="evidence" value="ECO:0007669"/>
    <property type="project" value="TreeGrafter"/>
</dbReference>
<dbReference type="Gene3D" id="3.60.10.10">
    <property type="entry name" value="Endonuclease/exonuclease/phosphatase"/>
    <property type="match status" value="1"/>
</dbReference>
<comment type="caution">
    <text evidence="7">The sequence shown here is derived from an EMBL/GenBank/DDBJ whole genome shotgun (WGS) entry which is preliminary data.</text>
</comment>
<accession>A0AAP0R8B2</accession>
<keyword evidence="3" id="KW-0378">Hydrolase</keyword>
<feature type="binding site" evidence="5">
    <location>
        <position position="37"/>
    </location>
    <ligand>
        <name>Mg(2+)</name>
        <dbReference type="ChEBI" id="CHEBI:18420"/>
        <label>1</label>
    </ligand>
</feature>
<dbReference type="GO" id="GO:0046872">
    <property type="term" value="F:metal ion binding"/>
    <property type="evidence" value="ECO:0007669"/>
    <property type="project" value="UniProtKB-KW"/>
</dbReference>
<comment type="cofactor">
    <cofactor evidence="5">
        <name>Mg(2+)</name>
        <dbReference type="ChEBI" id="CHEBI:18420"/>
    </cofactor>
    <cofactor evidence="5">
        <name>Mn(2+)</name>
        <dbReference type="ChEBI" id="CHEBI:29035"/>
    </cofactor>
    <text evidence="5">Probably binds two magnesium or manganese ions per subunit.</text>
</comment>
<dbReference type="GO" id="GO:0003906">
    <property type="term" value="F:DNA-(apurinic or apyrimidinic site) endonuclease activity"/>
    <property type="evidence" value="ECO:0007669"/>
    <property type="project" value="TreeGrafter"/>
</dbReference>
<feature type="domain" description="Endonuclease/exonuclease/phosphatase" evidence="6">
    <location>
        <begin position="5"/>
        <end position="116"/>
    </location>
</feature>
<evidence type="ECO:0000256" key="3">
    <source>
        <dbReference type="ARBA" id="ARBA00022801"/>
    </source>
</evidence>
<keyword evidence="2 5" id="KW-0479">Metal-binding</keyword>